<evidence type="ECO:0000259" key="6">
    <source>
        <dbReference type="Pfam" id="PF02836"/>
    </source>
</evidence>
<dbReference type="InterPro" id="IPR006102">
    <property type="entry name" value="Ig-like_GH2"/>
</dbReference>
<dbReference type="PROSITE" id="PS00608">
    <property type="entry name" value="GLYCOSYL_HYDROL_F2_2"/>
    <property type="match status" value="1"/>
</dbReference>
<dbReference type="PANTHER" id="PTHR42732">
    <property type="entry name" value="BETA-GALACTOSIDASE"/>
    <property type="match status" value="1"/>
</dbReference>
<evidence type="ECO:0000259" key="5">
    <source>
        <dbReference type="Pfam" id="PF00703"/>
    </source>
</evidence>
<dbReference type="InterPro" id="IPR036156">
    <property type="entry name" value="Beta-gal/glucu_dom_sf"/>
</dbReference>
<dbReference type="InterPro" id="IPR051913">
    <property type="entry name" value="GH2_Domain-Containing"/>
</dbReference>
<keyword evidence="11" id="KW-1185">Reference proteome</keyword>
<dbReference type="InterPro" id="IPR006104">
    <property type="entry name" value="Glyco_hydro_2_N"/>
</dbReference>
<dbReference type="InterPro" id="IPR017853">
    <property type="entry name" value="GH"/>
</dbReference>
<dbReference type="Gene3D" id="2.60.120.260">
    <property type="entry name" value="Galactose-binding domain-like"/>
    <property type="match status" value="1"/>
</dbReference>
<feature type="domain" description="Glycoside hydrolase family 2 catalytic" evidence="6">
    <location>
        <begin position="345"/>
        <end position="420"/>
    </location>
</feature>
<dbReference type="Pfam" id="PF00703">
    <property type="entry name" value="Glyco_hydro_2"/>
    <property type="match status" value="1"/>
</dbReference>
<evidence type="ECO:0000256" key="4">
    <source>
        <dbReference type="SAM" id="MobiDB-lite"/>
    </source>
</evidence>
<organism evidence="10 11">
    <name type="scientific">Sphingomonas citri</name>
    <dbReference type="NCBI Taxonomy" id="2862499"/>
    <lineage>
        <taxon>Bacteria</taxon>
        <taxon>Pseudomonadati</taxon>
        <taxon>Pseudomonadota</taxon>
        <taxon>Alphaproteobacteria</taxon>
        <taxon>Sphingomonadales</taxon>
        <taxon>Sphingomonadaceae</taxon>
        <taxon>Sphingomonas</taxon>
    </lineage>
</organism>
<dbReference type="SUPFAM" id="SSF49785">
    <property type="entry name" value="Galactose-binding domain-like"/>
    <property type="match status" value="1"/>
</dbReference>
<dbReference type="InterPro" id="IPR023232">
    <property type="entry name" value="Glyco_hydro_2_AS"/>
</dbReference>
<dbReference type="Pfam" id="PF02837">
    <property type="entry name" value="Glyco_hydro_2_N"/>
    <property type="match status" value="1"/>
</dbReference>
<dbReference type="SUPFAM" id="SSF49303">
    <property type="entry name" value="beta-Galactosidase/glucuronidase domain"/>
    <property type="match status" value="1"/>
</dbReference>
<feature type="compositionally biased region" description="Basic and acidic residues" evidence="4">
    <location>
        <begin position="836"/>
        <end position="848"/>
    </location>
</feature>
<dbReference type="PRINTS" id="PR00132">
    <property type="entry name" value="GLHYDRLASE2"/>
</dbReference>
<keyword evidence="2" id="KW-0378">Hydrolase</keyword>
<dbReference type="InterPro" id="IPR006311">
    <property type="entry name" value="TAT_signal"/>
</dbReference>
<feature type="region of interest" description="Disordered" evidence="4">
    <location>
        <begin position="818"/>
        <end position="862"/>
    </location>
</feature>
<dbReference type="InterPro" id="IPR032311">
    <property type="entry name" value="DUF4982"/>
</dbReference>
<name>A0ABS7BK79_9SPHN</name>
<dbReference type="InterPro" id="IPR048230">
    <property type="entry name" value="GalA-like"/>
</dbReference>
<dbReference type="NCBIfam" id="NF041462">
    <property type="entry name" value="GalA"/>
    <property type="match status" value="1"/>
</dbReference>
<proteinExistence type="inferred from homology"/>
<dbReference type="SUPFAM" id="SSF51445">
    <property type="entry name" value="(Trans)glycosidases"/>
    <property type="match status" value="1"/>
</dbReference>
<feature type="region of interest" description="Disordered" evidence="4">
    <location>
        <begin position="29"/>
        <end position="48"/>
    </location>
</feature>
<evidence type="ECO:0000259" key="8">
    <source>
        <dbReference type="Pfam" id="PF16355"/>
    </source>
</evidence>
<evidence type="ECO:0000259" key="9">
    <source>
        <dbReference type="Pfam" id="PF18565"/>
    </source>
</evidence>
<feature type="domain" description="Glycoside hydrolase family 2 immunoglobulin-like beta-sandwich" evidence="5">
    <location>
        <begin position="235"/>
        <end position="338"/>
    </location>
</feature>
<feature type="domain" description="DUF4982" evidence="8">
    <location>
        <begin position="642"/>
        <end position="699"/>
    </location>
</feature>
<dbReference type="Pfam" id="PF16355">
    <property type="entry name" value="DUF4982"/>
    <property type="match status" value="1"/>
</dbReference>
<dbReference type="Pfam" id="PF18565">
    <property type="entry name" value="Glyco_hydro2_C5"/>
    <property type="match status" value="1"/>
</dbReference>
<feature type="domain" description="Glycosyl hydrolases family 2 sugar binding" evidence="7">
    <location>
        <begin position="130"/>
        <end position="226"/>
    </location>
</feature>
<comment type="similarity">
    <text evidence="1">Belongs to the glycosyl hydrolase 2 family.</text>
</comment>
<evidence type="ECO:0000313" key="11">
    <source>
        <dbReference type="Proteomes" id="UP000759103"/>
    </source>
</evidence>
<dbReference type="Pfam" id="PF02836">
    <property type="entry name" value="Glyco_hydro_2_C"/>
    <property type="match status" value="2"/>
</dbReference>
<dbReference type="InterPro" id="IPR006103">
    <property type="entry name" value="Glyco_hydro_2_cat"/>
</dbReference>
<evidence type="ECO:0000256" key="3">
    <source>
        <dbReference type="ARBA" id="ARBA00023295"/>
    </source>
</evidence>
<sequence length="961" mass="104545">MLRRDLLRGTAAFATVAGAPLAAAPAARRSAGDGLPMPAPTDALPPPAFVGDTTRVRLERGWLFHEGDVAPPRLDTHNATYLSVKAGNAQGAAAIDYDDSDWQRVRLPHDWASAQPFVASANVAQGYRPRGIGWYRRHFALDEGDRGQRWELHFDGIATNATIWVNGSVVAHHWSGYTSVYVDLTPFARFGDELNTVAIRVDAEAMEGWWYEGAGLYRHAWLVRRPPVSIASDGVHCDPRRGADGAWHVPVAVTLTSVAREDRSVRVEARLLDPDGREVARGGTEATVTALDETEARLSLAAGAPLSWSVERPTLYTVVTRVTGGGIADERRTRIGFRTARFDADQGFFLNDRPVKLKGVCLHQDHAGVGTAVPDALHRWRLERLKAIGCNAIRCSHNAPAGEFLDLCDELGFLVMDENRQFNPAPDYMAQLRWLVRRDRNHPSVILWSVFNEEPMQGTPAGVEMVRRMAHAVRALDDSRPVTAAMNGAFFEPDSVSSVVDVTGFNYYQGDYDRFHRLFPTRPMTSSEDTSAFETRGAYASDRARHVISSYDDEAASWGGTHRATWRAIAERRFVAGGFTWTGFDYHGEPTPYAWPTISSFFGIMDLCGFPKTAYDVHRAHWVDDAAVVSITPHWTWPGRQGQSVRVLVMSNAEEVTLTLNGRALGTQPVNRIMGNEWYVPYAPGRIEAVARRGGREVARAAHETAGAPVALRLTPSRLVMLGDGEDALPVTVDAIDSRGRHVPTANLPVRFGVGGAEIIGLGNGDPNSHEPEQGDSRSLFNGLAQVIVRAAAGGGAVTLTATAPGLRSARATIDRRAVAQPANWPEQRRAQPLAEWRRSPASRERPAADAAPPDGDNNSWAFVRPGALVPGEAGADWHAWRTVVRPWRRVGAEGGIIRFESVAGRAELLVDGRPIATKRDAAPGAIEARVPAGHGERVVLLLVKGEAPAGIAGTVTLGAD</sequence>
<evidence type="ECO:0000256" key="1">
    <source>
        <dbReference type="ARBA" id="ARBA00007401"/>
    </source>
</evidence>
<dbReference type="InterPro" id="IPR006101">
    <property type="entry name" value="Glyco_hydro_2"/>
</dbReference>
<keyword evidence="3" id="KW-0326">Glycosidase</keyword>
<reference evidence="10 11" key="1">
    <citation type="submission" date="2021-07" db="EMBL/GenBank/DDBJ databases">
        <title>Sphingomonas sp.</title>
        <authorList>
            <person name="Feng G."/>
            <person name="Li J."/>
            <person name="Pan M."/>
        </authorList>
    </citation>
    <scope>NUCLEOTIDE SEQUENCE [LARGE SCALE GENOMIC DNA]</scope>
    <source>
        <strain evidence="10 11">RRHST34</strain>
    </source>
</reference>
<comment type="caution">
    <text evidence="10">The sequence shown here is derived from an EMBL/GenBank/DDBJ whole genome shotgun (WGS) entry which is preliminary data.</text>
</comment>
<dbReference type="PROSITE" id="PS51318">
    <property type="entry name" value="TAT"/>
    <property type="match status" value="1"/>
</dbReference>
<dbReference type="EMBL" id="JAHXZN010000001">
    <property type="protein sequence ID" value="MBW6530023.1"/>
    <property type="molecule type" value="Genomic_DNA"/>
</dbReference>
<dbReference type="InterPro" id="IPR040605">
    <property type="entry name" value="Glyco_hydro2_dom5"/>
</dbReference>
<dbReference type="InterPro" id="IPR013783">
    <property type="entry name" value="Ig-like_fold"/>
</dbReference>
<feature type="domain" description="Glycoside hydrolase family 2 catalytic" evidence="6">
    <location>
        <begin position="428"/>
        <end position="582"/>
    </location>
</feature>
<gene>
    <name evidence="10" type="ORF">KZ820_04690</name>
</gene>
<accession>A0ABS7BK79</accession>
<evidence type="ECO:0000256" key="2">
    <source>
        <dbReference type="ARBA" id="ARBA00022801"/>
    </source>
</evidence>
<protein>
    <submittedName>
        <fullName evidence="10">DUF4982 domain-containing protein</fullName>
    </submittedName>
</protein>
<feature type="domain" description="Glycoside hydrolase family 2" evidence="9">
    <location>
        <begin position="712"/>
        <end position="812"/>
    </location>
</feature>
<dbReference type="RefSeq" id="WP_219747465.1">
    <property type="nucleotide sequence ID" value="NZ_JAHXZN010000001.1"/>
</dbReference>
<evidence type="ECO:0000313" key="10">
    <source>
        <dbReference type="EMBL" id="MBW6530023.1"/>
    </source>
</evidence>
<dbReference type="Gene3D" id="3.20.20.80">
    <property type="entry name" value="Glycosidases"/>
    <property type="match status" value="1"/>
</dbReference>
<dbReference type="InterPro" id="IPR008979">
    <property type="entry name" value="Galactose-bd-like_sf"/>
</dbReference>
<evidence type="ECO:0000259" key="7">
    <source>
        <dbReference type="Pfam" id="PF02837"/>
    </source>
</evidence>
<dbReference type="PANTHER" id="PTHR42732:SF1">
    <property type="entry name" value="BETA-MANNOSIDASE"/>
    <property type="match status" value="1"/>
</dbReference>
<dbReference type="Gene3D" id="2.60.40.10">
    <property type="entry name" value="Immunoglobulins"/>
    <property type="match status" value="3"/>
</dbReference>
<feature type="compositionally biased region" description="Pro residues" evidence="4">
    <location>
        <begin position="37"/>
        <end position="48"/>
    </location>
</feature>
<dbReference type="Proteomes" id="UP000759103">
    <property type="component" value="Unassembled WGS sequence"/>
</dbReference>